<comment type="caution">
    <text evidence="9">The sequence shown here is derived from an EMBL/GenBank/DDBJ whole genome shotgun (WGS) entry which is preliminary data.</text>
</comment>
<evidence type="ECO:0000256" key="6">
    <source>
        <dbReference type="ARBA" id="ARBA00024338"/>
    </source>
</evidence>
<feature type="transmembrane region" description="Helical" evidence="7">
    <location>
        <begin position="221"/>
        <end position="240"/>
    </location>
</feature>
<feature type="transmembrane region" description="Helical" evidence="7">
    <location>
        <begin position="416"/>
        <end position="437"/>
    </location>
</feature>
<reference evidence="9" key="1">
    <citation type="submission" date="2023-08" db="EMBL/GenBank/DDBJ databases">
        <authorList>
            <person name="Chen Y."/>
            <person name="Shah S."/>
            <person name="Dougan E. K."/>
            <person name="Thang M."/>
            <person name="Chan C."/>
        </authorList>
    </citation>
    <scope>NUCLEOTIDE SEQUENCE</scope>
</reference>
<organism evidence="9 10">
    <name type="scientific">Effrenium voratum</name>
    <dbReference type="NCBI Taxonomy" id="2562239"/>
    <lineage>
        <taxon>Eukaryota</taxon>
        <taxon>Sar</taxon>
        <taxon>Alveolata</taxon>
        <taxon>Dinophyceae</taxon>
        <taxon>Suessiales</taxon>
        <taxon>Symbiodiniaceae</taxon>
        <taxon>Effrenium</taxon>
    </lineage>
</organism>
<dbReference type="PANTHER" id="PTHR23505:SF79">
    <property type="entry name" value="PROTEIN SPINSTER"/>
    <property type="match status" value="1"/>
</dbReference>
<feature type="domain" description="Major facilitator superfamily (MFS) profile" evidence="8">
    <location>
        <begin position="90"/>
        <end position="507"/>
    </location>
</feature>
<feature type="transmembrane region" description="Helical" evidence="7">
    <location>
        <begin position="128"/>
        <end position="150"/>
    </location>
</feature>
<evidence type="ECO:0000256" key="5">
    <source>
        <dbReference type="ARBA" id="ARBA00023136"/>
    </source>
</evidence>
<feature type="transmembrane region" description="Helical" evidence="7">
    <location>
        <begin position="479"/>
        <end position="497"/>
    </location>
</feature>
<dbReference type="InterPro" id="IPR011701">
    <property type="entry name" value="MFS"/>
</dbReference>
<evidence type="ECO:0000256" key="3">
    <source>
        <dbReference type="ARBA" id="ARBA00022692"/>
    </source>
</evidence>
<protein>
    <recommendedName>
        <fullName evidence="8">Major facilitator superfamily (MFS) profile domain-containing protein</fullName>
    </recommendedName>
</protein>
<dbReference type="GO" id="GO:0016020">
    <property type="term" value="C:membrane"/>
    <property type="evidence" value="ECO:0007669"/>
    <property type="project" value="UniProtKB-SubCell"/>
</dbReference>
<dbReference type="Pfam" id="PF07690">
    <property type="entry name" value="MFS_1"/>
    <property type="match status" value="1"/>
</dbReference>
<feature type="transmembrane region" description="Helical" evidence="7">
    <location>
        <begin position="449"/>
        <end position="473"/>
    </location>
</feature>
<evidence type="ECO:0000256" key="7">
    <source>
        <dbReference type="SAM" id="Phobius"/>
    </source>
</evidence>
<dbReference type="AlphaFoldDB" id="A0AA36IP55"/>
<name>A0AA36IP55_9DINO</name>
<dbReference type="PANTHER" id="PTHR23505">
    <property type="entry name" value="SPINSTER"/>
    <property type="match status" value="1"/>
</dbReference>
<keyword evidence="3 7" id="KW-0812">Transmembrane</keyword>
<keyword evidence="5 7" id="KW-0472">Membrane</keyword>
<evidence type="ECO:0000313" key="10">
    <source>
        <dbReference type="Proteomes" id="UP001178507"/>
    </source>
</evidence>
<dbReference type="InterPro" id="IPR044770">
    <property type="entry name" value="MFS_spinster-like"/>
</dbReference>
<gene>
    <name evidence="9" type="ORF">EVOR1521_LOCUS15769</name>
</gene>
<dbReference type="InterPro" id="IPR020846">
    <property type="entry name" value="MFS_dom"/>
</dbReference>
<comment type="subcellular location">
    <subcellularLocation>
        <location evidence="1">Membrane</location>
        <topology evidence="1">Multi-pass membrane protein</topology>
    </subcellularLocation>
</comment>
<keyword evidence="10" id="KW-1185">Reference proteome</keyword>
<feature type="transmembrane region" description="Helical" evidence="7">
    <location>
        <begin position="356"/>
        <end position="374"/>
    </location>
</feature>
<feature type="transmembrane region" description="Helical" evidence="7">
    <location>
        <begin position="162"/>
        <end position="181"/>
    </location>
</feature>
<feature type="transmembrane region" description="Helical" evidence="7">
    <location>
        <begin position="386"/>
        <end position="404"/>
    </location>
</feature>
<evidence type="ECO:0000313" key="9">
    <source>
        <dbReference type="EMBL" id="CAJ1390299.1"/>
    </source>
</evidence>
<dbReference type="InterPro" id="IPR036259">
    <property type="entry name" value="MFS_trans_sf"/>
</dbReference>
<dbReference type="PROSITE" id="PS50850">
    <property type="entry name" value="MFS"/>
    <property type="match status" value="1"/>
</dbReference>
<keyword evidence="2" id="KW-0813">Transport</keyword>
<evidence type="ECO:0000256" key="1">
    <source>
        <dbReference type="ARBA" id="ARBA00004141"/>
    </source>
</evidence>
<feature type="transmembrane region" description="Helical" evidence="7">
    <location>
        <begin position="317"/>
        <end position="336"/>
    </location>
</feature>
<proteinExistence type="inferred from homology"/>
<accession>A0AA36IP55</accession>
<evidence type="ECO:0000256" key="4">
    <source>
        <dbReference type="ARBA" id="ARBA00022989"/>
    </source>
</evidence>
<evidence type="ECO:0000259" key="8">
    <source>
        <dbReference type="PROSITE" id="PS50850"/>
    </source>
</evidence>
<dbReference type="Proteomes" id="UP001178507">
    <property type="component" value="Unassembled WGS sequence"/>
</dbReference>
<dbReference type="EMBL" id="CAUJNA010002046">
    <property type="protein sequence ID" value="CAJ1390299.1"/>
    <property type="molecule type" value="Genomic_DNA"/>
</dbReference>
<keyword evidence="4 7" id="KW-1133">Transmembrane helix</keyword>
<dbReference type="SUPFAM" id="SSF103473">
    <property type="entry name" value="MFS general substrate transporter"/>
    <property type="match status" value="1"/>
</dbReference>
<dbReference type="GO" id="GO:0022857">
    <property type="term" value="F:transmembrane transporter activity"/>
    <property type="evidence" value="ECO:0007669"/>
    <property type="project" value="InterPro"/>
</dbReference>
<evidence type="ECO:0000256" key="2">
    <source>
        <dbReference type="ARBA" id="ARBA00022448"/>
    </source>
</evidence>
<comment type="similarity">
    <text evidence="6">Belongs to the major facilitator superfamily. Spinster (TC 2.A.1.49) family.</text>
</comment>
<dbReference type="Gene3D" id="1.20.1250.20">
    <property type="entry name" value="MFS general substrate transporter like domains"/>
    <property type="match status" value="2"/>
</dbReference>
<sequence>MAAVPLSFSSAQGHSLRATSWGCKRQPPTFTACTGGPMVAAVASTLLTRVWAQASRASDRHVARKARKEIPEEETLWSPASPRVQILGLLLLACIANQACRALPFYLVDFAPNAQASQAMNQDLAFSSADYGFFATLGFTIPFTLASLWAGVAADSADRFRLTAVAGVGWSICTAGMALSSSYGSLLLSRALLGLSQAATNPAALSLIAELFPDARATANAIFGLGIYLGGAIASLGAYVDEQEGWRTTCVLFGVASVAASLPVLSKQDAHKNETVSLPSLPANFGEMQRQIAKLPEAASEVLTSSLQAVEPSGARWLLLGSTLRFSAGFAILVWLPSAVRATFPEDIEQFAVINSLIKGLAGGISSVGGGLAADALRSRGFGDKAAAYFCAASSLLAAPLWYLTLADGFGFESSMTFLCVEYLVAESWLGPAISALQGSVDPKRRGAAQGVFSSLTALGNGLPVVLGLLAPAELTEGLQVSVAVCYVLSGICFLCASRHLSQETSS</sequence>